<dbReference type="OrthoDB" id="2017405at2759"/>
<dbReference type="Proteomes" id="UP000325081">
    <property type="component" value="Unassembled WGS sequence"/>
</dbReference>
<name>A0A5A7QAU9_STRAF</name>
<keyword evidence="2" id="KW-1185">Reference proteome</keyword>
<protein>
    <submittedName>
        <fullName evidence="1">NAD-specific glutamate dehydrogenase</fullName>
    </submittedName>
</protein>
<evidence type="ECO:0000313" key="1">
    <source>
        <dbReference type="EMBL" id="GER42102.1"/>
    </source>
</evidence>
<dbReference type="EMBL" id="BKCP01006294">
    <property type="protein sequence ID" value="GER42102.1"/>
    <property type="molecule type" value="Genomic_DNA"/>
</dbReference>
<sequence length="270" mass="30552">MLPNLLHRLLRQLKLRLNIIRILCPKRPPQIRDSILNFRHNLSRNLIPVLVQALLNLIHARVSPISQINECLPFLILVRVQLSLSHHLLNIFFREAARRTDGDLLLLAGAFVFSRDGHDAVGVDVECDLDLWVATWGRGDALELEFAQELVVRGHFTCIPVDQPRENATKRLNTKGKWGHIKKKQLFHISSKNATLDCSTHGHSLVRVHPFAGRLAKDLVNHFLNLRDTCHATNEQNLINLSSFCAGILQAAQARGPRPLDQVAHESLEL</sequence>
<dbReference type="AlphaFoldDB" id="A0A5A7QAU9"/>
<proteinExistence type="predicted"/>
<accession>A0A5A7QAU9</accession>
<organism evidence="1 2">
    <name type="scientific">Striga asiatica</name>
    <name type="common">Asiatic witchweed</name>
    <name type="synonym">Buchnera asiatica</name>
    <dbReference type="NCBI Taxonomy" id="4170"/>
    <lineage>
        <taxon>Eukaryota</taxon>
        <taxon>Viridiplantae</taxon>
        <taxon>Streptophyta</taxon>
        <taxon>Embryophyta</taxon>
        <taxon>Tracheophyta</taxon>
        <taxon>Spermatophyta</taxon>
        <taxon>Magnoliopsida</taxon>
        <taxon>eudicotyledons</taxon>
        <taxon>Gunneridae</taxon>
        <taxon>Pentapetalae</taxon>
        <taxon>asterids</taxon>
        <taxon>lamiids</taxon>
        <taxon>Lamiales</taxon>
        <taxon>Orobanchaceae</taxon>
        <taxon>Buchnereae</taxon>
        <taxon>Striga</taxon>
    </lineage>
</organism>
<gene>
    <name evidence="1" type="ORF">STAS_18874</name>
</gene>
<dbReference type="InterPro" id="IPR019651">
    <property type="entry name" value="Glutamate_DH_NAD-spec"/>
</dbReference>
<evidence type="ECO:0000313" key="2">
    <source>
        <dbReference type="Proteomes" id="UP000325081"/>
    </source>
</evidence>
<dbReference type="Pfam" id="PF10712">
    <property type="entry name" value="NAD-GH"/>
    <property type="match status" value="2"/>
</dbReference>
<reference evidence="2" key="1">
    <citation type="journal article" date="2019" name="Curr. Biol.">
        <title>Genome Sequence of Striga asiatica Provides Insight into the Evolution of Plant Parasitism.</title>
        <authorList>
            <person name="Yoshida S."/>
            <person name="Kim S."/>
            <person name="Wafula E.K."/>
            <person name="Tanskanen J."/>
            <person name="Kim Y.M."/>
            <person name="Honaas L."/>
            <person name="Yang Z."/>
            <person name="Spallek T."/>
            <person name="Conn C.E."/>
            <person name="Ichihashi Y."/>
            <person name="Cheong K."/>
            <person name="Cui S."/>
            <person name="Der J.P."/>
            <person name="Gundlach H."/>
            <person name="Jiao Y."/>
            <person name="Hori C."/>
            <person name="Ishida J.K."/>
            <person name="Kasahara H."/>
            <person name="Kiba T."/>
            <person name="Kim M.S."/>
            <person name="Koo N."/>
            <person name="Laohavisit A."/>
            <person name="Lee Y.H."/>
            <person name="Lumba S."/>
            <person name="McCourt P."/>
            <person name="Mortimer J.C."/>
            <person name="Mutuku J.M."/>
            <person name="Nomura T."/>
            <person name="Sasaki-Sekimoto Y."/>
            <person name="Seto Y."/>
            <person name="Wang Y."/>
            <person name="Wakatake T."/>
            <person name="Sakakibara H."/>
            <person name="Demura T."/>
            <person name="Yamaguchi S."/>
            <person name="Yoneyama K."/>
            <person name="Manabe R.I."/>
            <person name="Nelson D.C."/>
            <person name="Schulman A.H."/>
            <person name="Timko M.P."/>
            <person name="dePamphilis C.W."/>
            <person name="Choi D."/>
            <person name="Shirasu K."/>
        </authorList>
    </citation>
    <scope>NUCLEOTIDE SEQUENCE [LARGE SCALE GENOMIC DNA]</scope>
    <source>
        <strain evidence="2">cv. UVA1</strain>
    </source>
</reference>
<comment type="caution">
    <text evidence="1">The sequence shown here is derived from an EMBL/GenBank/DDBJ whole genome shotgun (WGS) entry which is preliminary data.</text>
</comment>